<keyword evidence="5" id="KW-1185">Reference proteome</keyword>
<feature type="region of interest" description="Disordered" evidence="3">
    <location>
        <begin position="182"/>
        <end position="273"/>
    </location>
</feature>
<feature type="compositionally biased region" description="Polar residues" evidence="3">
    <location>
        <begin position="29"/>
        <end position="38"/>
    </location>
</feature>
<accession>A0A2S6C491</accession>
<feature type="region of interest" description="Disordered" evidence="3">
    <location>
        <begin position="19"/>
        <end position="47"/>
    </location>
</feature>
<evidence type="ECO:0000256" key="3">
    <source>
        <dbReference type="SAM" id="MobiDB-lite"/>
    </source>
</evidence>
<dbReference type="InterPro" id="IPR003448">
    <property type="entry name" value="Mopterin_biosynth_MoaE"/>
</dbReference>
<sequence>MPLAREHVAANIAAVKQAEESNKMGAAESSESGTTTQAFAGEQSREDEENVYVSLTHDALDASKQMARVKSAKAGAVVLFAGCTRDSFNKKAVTHLSYSTYAPLALKTLSRIAREIKRDYKLTAIAITHRVGRVDIGDESVLIAVSAPHRKAAWDAGEACLESVKKSAEIWKEEWFEDGGVWRSNRDGEAGTPVTKGKEKPERTETDRPSKGKERKMSSADPSAKDKLPSRRKSSTANSGGPSSIGIKKAATEPSRPKTVTRTTTFYEGGFEI</sequence>
<keyword evidence="2" id="KW-0501">Molybdenum cofactor biosynthesis</keyword>
<dbReference type="Proteomes" id="UP000237631">
    <property type="component" value="Unassembled WGS sequence"/>
</dbReference>
<organism evidence="4 5">
    <name type="scientific">Cercospora berteroae</name>
    <dbReference type="NCBI Taxonomy" id="357750"/>
    <lineage>
        <taxon>Eukaryota</taxon>
        <taxon>Fungi</taxon>
        <taxon>Dikarya</taxon>
        <taxon>Ascomycota</taxon>
        <taxon>Pezizomycotina</taxon>
        <taxon>Dothideomycetes</taxon>
        <taxon>Dothideomycetidae</taxon>
        <taxon>Mycosphaerellales</taxon>
        <taxon>Mycosphaerellaceae</taxon>
        <taxon>Cercospora</taxon>
    </lineage>
</organism>
<dbReference type="OrthoDB" id="5531344at2759"/>
<keyword evidence="1" id="KW-0808">Transferase</keyword>
<dbReference type="CDD" id="cd00756">
    <property type="entry name" value="MoaE"/>
    <property type="match status" value="1"/>
</dbReference>
<dbReference type="EMBL" id="PNEN01000562">
    <property type="protein sequence ID" value="PPJ54548.1"/>
    <property type="molecule type" value="Genomic_DNA"/>
</dbReference>
<dbReference type="FunFam" id="3.90.1170.40:FF:000003">
    <property type="entry name" value="Molybdopterin converting factor subunit 2"/>
    <property type="match status" value="1"/>
</dbReference>
<evidence type="ECO:0000313" key="5">
    <source>
        <dbReference type="Proteomes" id="UP000237631"/>
    </source>
</evidence>
<evidence type="ECO:0000313" key="4">
    <source>
        <dbReference type="EMBL" id="PPJ54548.1"/>
    </source>
</evidence>
<dbReference type="Gene3D" id="3.90.1170.40">
    <property type="entry name" value="Molybdopterin biosynthesis MoaE subunit"/>
    <property type="match status" value="1"/>
</dbReference>
<protein>
    <submittedName>
        <fullName evidence="4">Uncharacterized protein</fullName>
    </submittedName>
</protein>
<reference evidence="5" key="1">
    <citation type="journal article" date="2017" name="bioRxiv">
        <title>Conservation of a gene cluster reveals novel cercosporin biosynthetic mechanisms and extends production to the genus Colletotrichum.</title>
        <authorList>
            <person name="de Jonge R."/>
            <person name="Ebert M.K."/>
            <person name="Huitt-Roehl C.R."/>
            <person name="Pal P."/>
            <person name="Suttle J.C."/>
            <person name="Spanner R.E."/>
            <person name="Neubauer J.D."/>
            <person name="Jurick W.M.II."/>
            <person name="Stott K.A."/>
            <person name="Secor G.A."/>
            <person name="Thomma B.P.H.J."/>
            <person name="Van de Peer Y."/>
            <person name="Townsend C.A."/>
            <person name="Bolton M.D."/>
        </authorList>
    </citation>
    <scope>NUCLEOTIDE SEQUENCE [LARGE SCALE GENOMIC DNA]</scope>
    <source>
        <strain evidence="5">CBS538.71</strain>
    </source>
</reference>
<dbReference type="GO" id="GO:0006777">
    <property type="term" value="P:Mo-molybdopterin cofactor biosynthetic process"/>
    <property type="evidence" value="ECO:0007669"/>
    <property type="project" value="UniProtKB-KW"/>
</dbReference>
<comment type="caution">
    <text evidence="4">The sequence shown here is derived from an EMBL/GenBank/DDBJ whole genome shotgun (WGS) entry which is preliminary data.</text>
</comment>
<dbReference type="PANTHER" id="PTHR23404">
    <property type="entry name" value="MOLYBDOPTERIN SYNTHASE RELATED"/>
    <property type="match status" value="1"/>
</dbReference>
<feature type="compositionally biased region" description="Basic and acidic residues" evidence="3">
    <location>
        <begin position="196"/>
        <end position="229"/>
    </location>
</feature>
<evidence type="ECO:0000256" key="2">
    <source>
        <dbReference type="ARBA" id="ARBA00023150"/>
    </source>
</evidence>
<gene>
    <name evidence="4" type="ORF">CBER1_02546</name>
</gene>
<dbReference type="GO" id="GO:0016740">
    <property type="term" value="F:transferase activity"/>
    <property type="evidence" value="ECO:0007669"/>
    <property type="project" value="UniProtKB-KW"/>
</dbReference>
<dbReference type="SUPFAM" id="SSF54690">
    <property type="entry name" value="Molybdopterin synthase subunit MoaE"/>
    <property type="match status" value="1"/>
</dbReference>
<evidence type="ECO:0000256" key="1">
    <source>
        <dbReference type="ARBA" id="ARBA00022679"/>
    </source>
</evidence>
<dbReference type="AlphaFoldDB" id="A0A2S6C491"/>
<dbReference type="Pfam" id="PF02391">
    <property type="entry name" value="MoaE"/>
    <property type="match status" value="1"/>
</dbReference>
<proteinExistence type="predicted"/>
<name>A0A2S6C491_9PEZI</name>
<dbReference type="STRING" id="357750.A0A2S6C491"/>
<dbReference type="InterPro" id="IPR036563">
    <property type="entry name" value="MoaE_sf"/>
</dbReference>